<protein>
    <submittedName>
        <fullName evidence="1">Uncharacterized protein</fullName>
    </submittedName>
</protein>
<gene>
    <name evidence="1" type="ORF">MTR67_010264</name>
</gene>
<dbReference type="AlphaFoldDB" id="A0AAF0QBI4"/>
<organism evidence="1 2">
    <name type="scientific">Solanum verrucosum</name>
    <dbReference type="NCBI Taxonomy" id="315347"/>
    <lineage>
        <taxon>Eukaryota</taxon>
        <taxon>Viridiplantae</taxon>
        <taxon>Streptophyta</taxon>
        <taxon>Embryophyta</taxon>
        <taxon>Tracheophyta</taxon>
        <taxon>Spermatophyta</taxon>
        <taxon>Magnoliopsida</taxon>
        <taxon>eudicotyledons</taxon>
        <taxon>Gunneridae</taxon>
        <taxon>Pentapetalae</taxon>
        <taxon>asterids</taxon>
        <taxon>lamiids</taxon>
        <taxon>Solanales</taxon>
        <taxon>Solanaceae</taxon>
        <taxon>Solanoideae</taxon>
        <taxon>Solaneae</taxon>
        <taxon>Solanum</taxon>
    </lineage>
</organism>
<accession>A0AAF0QBI4</accession>
<sequence>MLAPSGLIYFRSIFILLYPTLNSSKYCSMLDITGLR</sequence>
<evidence type="ECO:0000313" key="1">
    <source>
        <dbReference type="EMBL" id="WMV16879.1"/>
    </source>
</evidence>
<dbReference type="Proteomes" id="UP001234989">
    <property type="component" value="Chromosome 2"/>
</dbReference>
<evidence type="ECO:0000313" key="2">
    <source>
        <dbReference type="Proteomes" id="UP001234989"/>
    </source>
</evidence>
<name>A0AAF0QBI4_SOLVR</name>
<proteinExistence type="predicted"/>
<dbReference type="EMBL" id="CP133613">
    <property type="protein sequence ID" value="WMV16879.1"/>
    <property type="molecule type" value="Genomic_DNA"/>
</dbReference>
<keyword evidence="2" id="KW-1185">Reference proteome</keyword>
<reference evidence="1" key="1">
    <citation type="submission" date="2023-08" db="EMBL/GenBank/DDBJ databases">
        <title>A de novo genome assembly of Solanum verrucosum Schlechtendal, a Mexican diploid species geographically isolated from the other diploid A-genome species in potato relatives.</title>
        <authorList>
            <person name="Hosaka K."/>
        </authorList>
    </citation>
    <scope>NUCLEOTIDE SEQUENCE</scope>
    <source>
        <tissue evidence="1">Young leaves</tissue>
    </source>
</reference>